<protein>
    <submittedName>
        <fullName evidence="3">Uncharacterized protein</fullName>
    </submittedName>
</protein>
<proteinExistence type="predicted"/>
<keyword evidence="1" id="KW-0175">Coiled coil</keyword>
<feature type="region of interest" description="Disordered" evidence="2">
    <location>
        <begin position="233"/>
        <end position="263"/>
    </location>
</feature>
<organism evidence="3 4">
    <name type="scientific">Amphibalanus amphitrite</name>
    <name type="common">Striped barnacle</name>
    <name type="synonym">Balanus amphitrite</name>
    <dbReference type="NCBI Taxonomy" id="1232801"/>
    <lineage>
        <taxon>Eukaryota</taxon>
        <taxon>Metazoa</taxon>
        <taxon>Ecdysozoa</taxon>
        <taxon>Arthropoda</taxon>
        <taxon>Crustacea</taxon>
        <taxon>Multicrustacea</taxon>
        <taxon>Cirripedia</taxon>
        <taxon>Thoracica</taxon>
        <taxon>Thoracicalcarea</taxon>
        <taxon>Balanomorpha</taxon>
        <taxon>Balanoidea</taxon>
        <taxon>Balanidae</taxon>
        <taxon>Amphibalaninae</taxon>
        <taxon>Amphibalanus</taxon>
    </lineage>
</organism>
<keyword evidence="4" id="KW-1185">Reference proteome</keyword>
<dbReference type="OrthoDB" id="6401155at2759"/>
<reference evidence="3 4" key="1">
    <citation type="submission" date="2019-07" db="EMBL/GenBank/DDBJ databases">
        <title>Draft genome assembly of a fouling barnacle, Amphibalanus amphitrite (Darwin, 1854): The first reference genome for Thecostraca.</title>
        <authorList>
            <person name="Kim W."/>
        </authorList>
    </citation>
    <scope>NUCLEOTIDE SEQUENCE [LARGE SCALE GENOMIC DNA]</scope>
    <source>
        <strain evidence="3">SNU_AA5</strain>
        <tissue evidence="3">Soma without cirri and trophi</tissue>
    </source>
</reference>
<evidence type="ECO:0000313" key="3">
    <source>
        <dbReference type="EMBL" id="KAF0286721.1"/>
    </source>
</evidence>
<evidence type="ECO:0000256" key="1">
    <source>
        <dbReference type="SAM" id="Coils"/>
    </source>
</evidence>
<feature type="coiled-coil region" evidence="1">
    <location>
        <begin position="177"/>
        <end position="232"/>
    </location>
</feature>
<name>A0A6A4VAP1_AMPAM</name>
<feature type="region of interest" description="Disordered" evidence="2">
    <location>
        <begin position="338"/>
        <end position="373"/>
    </location>
</feature>
<dbReference type="AlphaFoldDB" id="A0A6A4VAP1"/>
<evidence type="ECO:0000256" key="2">
    <source>
        <dbReference type="SAM" id="MobiDB-lite"/>
    </source>
</evidence>
<comment type="caution">
    <text evidence="3">The sequence shown here is derived from an EMBL/GenBank/DDBJ whole genome shotgun (WGS) entry which is preliminary data.</text>
</comment>
<evidence type="ECO:0000313" key="4">
    <source>
        <dbReference type="Proteomes" id="UP000440578"/>
    </source>
</evidence>
<sequence>MDGSDLDSRTGAARTVADLLERDEKLPAADSSHLALEIGALHAALKRKDLMIASLQSQLLAVCQSRSSREAEREARQRERALLLERSAHLQQQIDRRRAHVKNARLTLEQLDTTDCLPSHADVSLLCLSVSYDPDSPCFSVTETVAEPGVLVEWASDSCGLSVGDRLGRRAGPTAAVAALQQELAQLSGRLQQKTQLNKALRAETQRSIEETAAYRAENQRLLRRVRQLETREAGDVRVSAESPPPSRVPDGASDHERSPIITPRDPHLISVTVPAEQTGVSPLSLPSSSSVVSTISVLQLFGERRLQNAAASLQRPRPPQKPARLSLQRAVSLQALQHEAPPEEPRRPARPAVQTWPSMDGNLEMVRQRPRPVRVRHQVCSLPRPGRVNAMRSVPI</sequence>
<dbReference type="EMBL" id="VIIS01002234">
    <property type="protein sequence ID" value="KAF0286721.1"/>
    <property type="molecule type" value="Genomic_DNA"/>
</dbReference>
<accession>A0A6A4VAP1</accession>
<gene>
    <name evidence="3" type="ORF">FJT64_014812</name>
</gene>
<dbReference type="Proteomes" id="UP000440578">
    <property type="component" value="Unassembled WGS sequence"/>
</dbReference>